<feature type="domain" description="Carrier" evidence="8">
    <location>
        <begin position="3015"/>
        <end position="3089"/>
    </location>
</feature>
<dbReference type="InterPro" id="IPR020806">
    <property type="entry name" value="PKS_PP-bd"/>
</dbReference>
<evidence type="ECO:0000256" key="7">
    <source>
        <dbReference type="SAM" id="MobiDB-lite"/>
    </source>
</evidence>
<dbReference type="PROSITE" id="PS00455">
    <property type="entry name" value="AMP_BINDING"/>
    <property type="match status" value="3"/>
</dbReference>
<feature type="region of interest" description="Disordered" evidence="7">
    <location>
        <begin position="3089"/>
        <end position="3124"/>
    </location>
</feature>
<gene>
    <name evidence="9" type="ORF">San01_27520</name>
</gene>
<name>A0A5J4LJ22_9ACTN</name>
<organism evidence="9 10">
    <name type="scientific">Streptomyces angustmyceticus</name>
    <dbReference type="NCBI Taxonomy" id="285578"/>
    <lineage>
        <taxon>Bacteria</taxon>
        <taxon>Bacillati</taxon>
        <taxon>Actinomycetota</taxon>
        <taxon>Actinomycetes</taxon>
        <taxon>Kitasatosporales</taxon>
        <taxon>Streptomycetaceae</taxon>
        <taxon>Streptomyces</taxon>
    </lineage>
</organism>
<dbReference type="Gene3D" id="3.40.50.1820">
    <property type="entry name" value="alpha/beta hydrolase"/>
    <property type="match status" value="1"/>
</dbReference>
<dbReference type="InterPro" id="IPR010071">
    <property type="entry name" value="AA_adenyl_dom"/>
</dbReference>
<dbReference type="FunFam" id="3.40.50.980:FF:000001">
    <property type="entry name" value="Non-ribosomal peptide synthetase"/>
    <property type="match status" value="2"/>
</dbReference>
<evidence type="ECO:0000256" key="3">
    <source>
        <dbReference type="ARBA" id="ARBA00022450"/>
    </source>
</evidence>
<dbReference type="Gene3D" id="1.10.1200.10">
    <property type="entry name" value="ACP-like"/>
    <property type="match status" value="3"/>
</dbReference>
<dbReference type="FunFam" id="1.10.1200.10:FF:000005">
    <property type="entry name" value="Nonribosomal peptide synthetase 1"/>
    <property type="match status" value="3"/>
</dbReference>
<dbReference type="GO" id="GO:0003824">
    <property type="term" value="F:catalytic activity"/>
    <property type="evidence" value="ECO:0007669"/>
    <property type="project" value="InterPro"/>
</dbReference>
<sequence>MVVGLLGVLKAGGAYVPLDPEYPSGRLAFMVEDTAASVVVTRSGLRERLPEAGFTAVCVDADQGLIARESGEDLAVGAGPDDLAYVIYTSGSTGVPKGVLVEHRCVVNRLRGTDGDFGFGPEDVWTLFHSFAFDFSVWEIWGALTYGGRLVVVDQETSRNAVAFVRLLVERKVTVLNQTPSAFGLLQQEVDRGVAGELALRLVVFGGEALRPARLAAWWSAVGEGGPRLVNMYGITETTVHVTAREITPADTADGAVSPIGRPLADTGAYVLDAAGRVVPVGVAGELWVSGAGVARGYLNRAELTAERFVERAIGGVVRRMYRSGDLVRWSADGELEYLGRLDDQVKVRGFRIELGEVEAMLVAHPDVSAGAVLMREDSPGDHRLVGYAVLTPGAAPTVADLREWCRGSLPDHMVPSAFVVLDELPLTGNGKVDRKALPAPGGARPQLGAEYVAPSTPVEEAITRVWAEVLGLDRVGVHDNFFELGGDSILSVQVISRAKRHGLDLTPRMIFQHQTVAGIAAHETPAAAQGGPAEPEGPTGPAPTRYGLAPLQSGMLFHSLYDASDVHPYTVQFLDEFTGPLDVTRLREAWQAVVDRHTVLRSAFVWEGLDEPVQVVQRKVELPFEVVDWRSTSESEQERLLDQLVETDRVRGFDLGSAPLQRLTVVRLGDERAMVLWTFHHLVLDGWSAQLVMREVFALYCAALDGTQVELAEPVPYARFIEWLEAQSRERAEEFWRGRLGSFAEPTDLGIGGTTAERGFDDVALRLDADATARLGAFARAHRVTVNTVVQGAWALLLSRYSGSDDVVYGSIVSGRHDGLPDAESMIGLFINTLPVRARVRPELPVVEWLRELQGEHVELRQYEYTSLVDAQGWSAVPKGEQLFRSMLVFQNFPGLGDDELPDGLVRTSRLDVERTGYPITAIVYDSERLKVNFAYDKSLFRHEEVERLAGHFVGLLASLVADPAGRVGELEMLSAVELRALGEWGGGAPAGVADAATLHGLVAERARECPGAVAVEFGEESFSYGELNSRANRLARFLRARGVVSGSLVGVCLERGVDLVVGLLGVLKAGGAYVPLDPEYPSGRLAFMVEDTAASVVVTRSGLRERLPEAGFTAVCVDADQGLIARESGEDLAVGAGPDDLAYVIYTSGSTGVPKGVLVEHRCVVNRLRGTDGDFGFGPEDVWTLFHSFAFDFSVWEIWGALTYGGRLVVVDQETSRNAVAFVRLLVERKVTVLNQTPSAFGLLQQEVDRGVAGELALRLVVFGGEALRPARLAAWWSAVGEGGPRLVNMYGITETTVHVTAREITPADTADGAVSPIGRPLADTGAYVLDAAGRVVPVGVAGELWVSGAGVARGYLNRAELTAERFVERAIGGVVRRMYRSGDLVRWSADGELEYLGRLDDQVKVRGFRIELGEVESALVRHPGLESVAVVLREDAPGDRRLVAYAVSAAGDAEPSVTDLREWCGRTLPGHMVPSAFVLLDELPLTGNGKVDRKALPAPGGARPQLGAEYVAPSTPVEEAITRVWAEVLGLDRVGVHDNFFGLGGDSILTIQVISRAKRYGLHLTPRMVFRHQTVAEIARHAEEGAVVWAEQGPVQGEAALTPIQHWFFGLDLPNREQFNQSRLLETEGLDAATLDEALALLVEHHDALRLRFEHDAEGWRQTHTADEQVPCTEHHDLSALSEAHAWEQVEAAADEVQQGMDFASGPLLRAALFDLGAGRGQRLLLAVHHLVVDGVSWRILLQDLADTYRSLAAGERPVLPLKTTSYQAWSARLQHYATTPAATGELGHWARPKTSAPIPRDRPGDNTNASYDAVTVALDGEETAALLRDVPRTFDARINDVLLTAVAQAVKAWTGGSSALIALEGHGREDLFDDIDLSRTVGWFTSIFPVELSLPAVGGPAECLSSVGQQLAVVPNHGVGYGILRHLGTEESRRSLRDAVRPEISFNYLGRFDSDVPGLGRLADAAEPCGRSVDPDGRRAHLIDIVASVQGERMSLSVSYSRNIHERQTAEKLVEGVAAALRSLVRAQQERAAAGDTRDVEPTVCGLSPMQAGMLFQSLADTAEATEVRPYVVQFVDEFTGPFDAECFRRGWQEVVDRHTILRSSFTMDGESGARQTVHARAEIPFDEVDWRDADADARRERLELLLAEDRRRGFDPARPPLMRFTLARTAADRTVVIWSFHHLLLDGWSAQLVQQEFYTRYRAALSGTAPALPEPVPYSRYIEWIEERSRAEAEAFWRRTLDGFTEPTALGVDRETGESGFGDVEFAVDGALSARLGEFAKAHRLTVNTIVQGVWTLLLSRYSGSEDVLYGSTVSGRPADLPDVESMVGLFINTLPVRAAAPGDARVVDWLRTLQEGHVELRQYEYSSLADIQRWSAIPGPEALFRSILIFENYPKLLSGDDLPQGLSRHRLQYVERTGYPLVLGAAYADSRLDLHLVHDRSMIDDVTARRMAGHLEQLLAGIVNGDPEGTVGSVELLTAADRSQLAAWNGPELPHADDVPVHELIERQAQERPDAVAVEFGDETLTYHALNERANQLAHHLRTLGIRPGTMAGLCLERGLDMIVALLGILKSGGAYVPLDTQYPAERLAFMIEDTALPVVVTQKHLTDRLPASVDVLCLDREADTALLDAAPVADPEPHAGPDDLAYVIYTSGSTGRPKGVMIEHRSMSDRVQEMRRQYGLTPEDAYLQFSSVTFDGSVGEIFPTLIAGARLVPRGDDWTPVEVLETLRTKDITVCQLPPFVWNELIPHLDEGTSPGPRLRLMSMGGERVLATSVERWFRRTSVPLFNIYGPTETTVNMTTCLLTGAEAVVPIGTPVANTDVLVVDGSGRPAPIGAPGELWIGGKGVARGYLNRPELTAERFVRDPRAEGTAGRMYRTGDLVRWLPDGRIDFLGRIDDQVKLRGFRIELGEIESTLGAHPRLTAGVVLLREDEPGVRRLVAYCTVADGDRPAASDLREWCARRLPDFMIPSVFTFLDALPVTANGKGVDRKALPAPGEDRAEVATRYVAPETPTEKLLAGIWCEVLKVERVGADDNFFELGGDSFLGMQVIAQARRGGVRITPRLLFQNPTITDLAARATTKRAAGSNAAPDATAAAGPSAPAGTRAAGTPGGPTPGKRQFAAIGALTADGDTRVSTVELNRGTASRTLFAFHEGGGNVSGYVHLAEALAPTARVVGIEARSVAFGAPPETDVAAMARGYWEAIRTLQPEGPYLLAGYSFGGALAIEVTRLIEESGGSVALLVGLDSCLPVSASKELVERDHTATTDLLTRLTDAAQGAPERSEAVAALMLELNLPADMLALRRGELLDHLRTMEAHTRALLHYRPKAVSCPVLLYQAESSPWSLSIAESWSPFVTELDARLTPGDHLTFLRASHVGAMADEIAKAIEQHSENGVQ</sequence>
<dbReference type="InterPro" id="IPR000873">
    <property type="entry name" value="AMP-dep_synth/lig_dom"/>
</dbReference>
<feature type="region of interest" description="Disordered" evidence="7">
    <location>
        <begin position="526"/>
        <end position="546"/>
    </location>
</feature>
<proteinExistence type="inferred from homology"/>
<dbReference type="Pfam" id="PF00668">
    <property type="entry name" value="Condensation"/>
    <property type="match status" value="3"/>
</dbReference>
<dbReference type="Pfam" id="PF13193">
    <property type="entry name" value="AMP-binding_C"/>
    <property type="match status" value="3"/>
</dbReference>
<dbReference type="SMART" id="SM00824">
    <property type="entry name" value="PKS_TE"/>
    <property type="match status" value="1"/>
</dbReference>
<dbReference type="InterPro" id="IPR045851">
    <property type="entry name" value="AMP-bd_C_sf"/>
</dbReference>
<dbReference type="SMART" id="SM00823">
    <property type="entry name" value="PKS_PP"/>
    <property type="match status" value="3"/>
</dbReference>
<accession>A0A5J4LJ22</accession>
<dbReference type="SUPFAM" id="SSF53474">
    <property type="entry name" value="alpha/beta-Hydrolases"/>
    <property type="match status" value="1"/>
</dbReference>
<dbReference type="InterPro" id="IPR036736">
    <property type="entry name" value="ACP-like_sf"/>
</dbReference>
<dbReference type="InterPro" id="IPR001031">
    <property type="entry name" value="Thioesterase"/>
</dbReference>
<keyword evidence="10" id="KW-1185">Reference proteome</keyword>
<dbReference type="CDD" id="cd05930">
    <property type="entry name" value="A_NRPS"/>
    <property type="match status" value="1"/>
</dbReference>
<dbReference type="GO" id="GO:0043041">
    <property type="term" value="P:amino acid activation for nonribosomal peptide biosynthetic process"/>
    <property type="evidence" value="ECO:0007669"/>
    <property type="project" value="TreeGrafter"/>
</dbReference>
<dbReference type="FunFam" id="3.30.300.30:FF:000010">
    <property type="entry name" value="Enterobactin synthetase component F"/>
    <property type="match status" value="2"/>
</dbReference>
<dbReference type="SMART" id="SM01294">
    <property type="entry name" value="PKS_PP_betabranch"/>
    <property type="match status" value="1"/>
</dbReference>
<dbReference type="CDD" id="cd19543">
    <property type="entry name" value="DCL_NRPS"/>
    <property type="match status" value="2"/>
</dbReference>
<keyword evidence="4" id="KW-0597">Phosphoprotein</keyword>
<dbReference type="Pfam" id="PF00501">
    <property type="entry name" value="AMP-binding"/>
    <property type="match status" value="3"/>
</dbReference>
<feature type="domain" description="Carrier" evidence="8">
    <location>
        <begin position="454"/>
        <end position="528"/>
    </location>
</feature>
<reference evidence="9 10" key="1">
    <citation type="submission" date="2019-10" db="EMBL/GenBank/DDBJ databases">
        <title>Whole genome shotgun sequence of Streptomyces angustmyceticus NBRC 3934.</title>
        <authorList>
            <person name="Hosoyama A."/>
            <person name="Ichikawa N."/>
            <person name="Kimura A."/>
            <person name="Kitahashi Y."/>
            <person name="Komaki H."/>
            <person name="Uohara A."/>
        </authorList>
    </citation>
    <scope>NUCLEOTIDE SEQUENCE [LARGE SCALE GENOMIC DNA]</scope>
    <source>
        <strain evidence="9 10">NBRC 3934</strain>
    </source>
</reference>
<evidence type="ECO:0000259" key="8">
    <source>
        <dbReference type="PROSITE" id="PS50075"/>
    </source>
</evidence>
<dbReference type="Pfam" id="PF00975">
    <property type="entry name" value="Thioesterase"/>
    <property type="match status" value="1"/>
</dbReference>
<feature type="region of interest" description="Disordered" evidence="7">
    <location>
        <begin position="1791"/>
        <end position="1810"/>
    </location>
</feature>
<comment type="similarity">
    <text evidence="2">Belongs to the ATP-dependent AMP-binding enzyme family.</text>
</comment>
<dbReference type="NCBIfam" id="NF003417">
    <property type="entry name" value="PRK04813.1"/>
    <property type="match status" value="3"/>
</dbReference>
<dbReference type="InterPro" id="IPR029058">
    <property type="entry name" value="AB_hydrolase_fold"/>
</dbReference>
<comment type="caution">
    <text evidence="9">The sequence shown here is derived from an EMBL/GenBank/DDBJ whole genome shotgun (WGS) entry which is preliminary data.</text>
</comment>
<keyword evidence="6" id="KW-0045">Antibiotic biosynthesis</keyword>
<keyword evidence="3" id="KW-0596">Phosphopantetheine</keyword>
<dbReference type="PROSITE" id="PS00012">
    <property type="entry name" value="PHOSPHOPANTETHEINE"/>
    <property type="match status" value="2"/>
</dbReference>
<dbReference type="Gene3D" id="3.40.50.980">
    <property type="match status" value="4"/>
</dbReference>
<dbReference type="NCBIfam" id="TIGR01720">
    <property type="entry name" value="NRPS-para261"/>
    <property type="match status" value="1"/>
</dbReference>
<feature type="domain" description="Carrier" evidence="8">
    <location>
        <begin position="1515"/>
        <end position="1589"/>
    </location>
</feature>
<dbReference type="Pfam" id="PF00550">
    <property type="entry name" value="PP-binding"/>
    <property type="match status" value="3"/>
</dbReference>
<dbReference type="InterPro" id="IPR042099">
    <property type="entry name" value="ANL_N_sf"/>
</dbReference>
<feature type="compositionally biased region" description="Low complexity" evidence="7">
    <location>
        <begin position="3090"/>
        <end position="3115"/>
    </location>
</feature>
<dbReference type="CDD" id="cd17643">
    <property type="entry name" value="A_NRPS_Cytc1-like"/>
    <property type="match status" value="2"/>
</dbReference>
<dbReference type="GO" id="GO:0005737">
    <property type="term" value="C:cytoplasm"/>
    <property type="evidence" value="ECO:0007669"/>
    <property type="project" value="TreeGrafter"/>
</dbReference>
<dbReference type="EMBL" id="BLAG01000008">
    <property type="protein sequence ID" value="GES30265.1"/>
    <property type="molecule type" value="Genomic_DNA"/>
</dbReference>
<dbReference type="SUPFAM" id="SSF56801">
    <property type="entry name" value="Acetyl-CoA synthetase-like"/>
    <property type="match status" value="3"/>
</dbReference>
<dbReference type="FunFam" id="2.30.38.10:FF:000001">
    <property type="entry name" value="Non-ribosomal peptide synthetase PvdI"/>
    <property type="match status" value="1"/>
</dbReference>
<dbReference type="SUPFAM" id="SSF52777">
    <property type="entry name" value="CoA-dependent acyltransferases"/>
    <property type="match status" value="6"/>
</dbReference>
<evidence type="ECO:0000256" key="4">
    <source>
        <dbReference type="ARBA" id="ARBA00022553"/>
    </source>
</evidence>
<dbReference type="InterPro" id="IPR006162">
    <property type="entry name" value="Ppantetheine_attach_site"/>
</dbReference>
<dbReference type="Gene3D" id="3.30.559.30">
    <property type="entry name" value="Nonribosomal peptide synthetase, condensation domain"/>
    <property type="match status" value="3"/>
</dbReference>
<dbReference type="InterPro" id="IPR010060">
    <property type="entry name" value="NRPS_synth"/>
</dbReference>
<dbReference type="PANTHER" id="PTHR45527:SF14">
    <property type="entry name" value="PLIPASTATIN SYNTHASE SUBUNIT B"/>
    <property type="match status" value="1"/>
</dbReference>
<dbReference type="Gene3D" id="2.30.38.10">
    <property type="entry name" value="Luciferase, Domain 3"/>
    <property type="match status" value="2"/>
</dbReference>
<protein>
    <recommendedName>
        <fullName evidence="8">Carrier domain-containing protein</fullName>
    </recommendedName>
</protein>
<dbReference type="PANTHER" id="PTHR45527">
    <property type="entry name" value="NONRIBOSOMAL PEPTIDE SYNTHETASE"/>
    <property type="match status" value="1"/>
</dbReference>
<dbReference type="Gene3D" id="3.40.50.12780">
    <property type="entry name" value="N-terminal domain of ligase-like"/>
    <property type="match status" value="1"/>
</dbReference>
<evidence type="ECO:0000256" key="1">
    <source>
        <dbReference type="ARBA" id="ARBA00001957"/>
    </source>
</evidence>
<feature type="compositionally biased region" description="Low complexity" evidence="7">
    <location>
        <begin position="526"/>
        <end position="545"/>
    </location>
</feature>
<dbReference type="FunFam" id="3.40.50.12780:FF:000012">
    <property type="entry name" value="Non-ribosomal peptide synthetase"/>
    <property type="match status" value="3"/>
</dbReference>
<dbReference type="GO" id="GO:0031177">
    <property type="term" value="F:phosphopantetheine binding"/>
    <property type="evidence" value="ECO:0007669"/>
    <property type="project" value="InterPro"/>
</dbReference>
<dbReference type="InterPro" id="IPR009081">
    <property type="entry name" value="PP-bd_ACP"/>
</dbReference>
<dbReference type="Gene3D" id="3.30.559.10">
    <property type="entry name" value="Chloramphenicol acetyltransferase-like domain"/>
    <property type="match status" value="3"/>
</dbReference>
<keyword evidence="5" id="KW-0677">Repeat</keyword>
<dbReference type="Gene3D" id="3.30.300.30">
    <property type="match status" value="3"/>
</dbReference>
<dbReference type="SUPFAM" id="SSF47336">
    <property type="entry name" value="ACP-like"/>
    <property type="match status" value="3"/>
</dbReference>
<dbReference type="GO" id="GO:0044550">
    <property type="term" value="P:secondary metabolite biosynthetic process"/>
    <property type="evidence" value="ECO:0007669"/>
    <property type="project" value="UniProtKB-ARBA"/>
</dbReference>
<dbReference type="InterPro" id="IPR023213">
    <property type="entry name" value="CAT-like_dom_sf"/>
</dbReference>
<dbReference type="InterPro" id="IPR020845">
    <property type="entry name" value="AMP-binding_CS"/>
</dbReference>
<evidence type="ECO:0000256" key="2">
    <source>
        <dbReference type="ARBA" id="ARBA00006432"/>
    </source>
</evidence>
<dbReference type="FunFam" id="3.40.50.980:FF:000002">
    <property type="entry name" value="Enterobactin synthetase component F"/>
    <property type="match status" value="2"/>
</dbReference>
<evidence type="ECO:0000313" key="9">
    <source>
        <dbReference type="EMBL" id="GES30265.1"/>
    </source>
</evidence>
<comment type="cofactor">
    <cofactor evidence="1">
        <name>pantetheine 4'-phosphate</name>
        <dbReference type="ChEBI" id="CHEBI:47942"/>
    </cofactor>
</comment>
<evidence type="ECO:0000313" key="10">
    <source>
        <dbReference type="Proteomes" id="UP000325598"/>
    </source>
</evidence>
<dbReference type="InterPro" id="IPR025110">
    <property type="entry name" value="AMP-bd_C"/>
</dbReference>
<dbReference type="NCBIfam" id="TIGR01733">
    <property type="entry name" value="AA-adenyl-dom"/>
    <property type="match status" value="3"/>
</dbReference>
<dbReference type="PROSITE" id="PS50075">
    <property type="entry name" value="CARRIER"/>
    <property type="match status" value="3"/>
</dbReference>
<dbReference type="InterPro" id="IPR020802">
    <property type="entry name" value="TesA-like"/>
</dbReference>
<dbReference type="CDD" id="cd19534">
    <property type="entry name" value="E_NRPS"/>
    <property type="match status" value="1"/>
</dbReference>
<evidence type="ECO:0000256" key="6">
    <source>
        <dbReference type="ARBA" id="ARBA00023194"/>
    </source>
</evidence>
<dbReference type="InterPro" id="IPR001242">
    <property type="entry name" value="Condensation_dom"/>
</dbReference>
<dbReference type="Proteomes" id="UP000325598">
    <property type="component" value="Unassembled WGS sequence"/>
</dbReference>
<dbReference type="GO" id="GO:0017000">
    <property type="term" value="P:antibiotic biosynthetic process"/>
    <property type="evidence" value="ECO:0007669"/>
    <property type="project" value="UniProtKB-KW"/>
</dbReference>
<dbReference type="GO" id="GO:0008610">
    <property type="term" value="P:lipid biosynthetic process"/>
    <property type="evidence" value="ECO:0007669"/>
    <property type="project" value="UniProtKB-ARBA"/>
</dbReference>
<evidence type="ECO:0000256" key="5">
    <source>
        <dbReference type="ARBA" id="ARBA00022737"/>
    </source>
</evidence>